<dbReference type="SMART" id="SM00954">
    <property type="entry name" value="RelA_SpoT"/>
    <property type="match status" value="1"/>
</dbReference>
<dbReference type="Proteomes" id="UP001524502">
    <property type="component" value="Unassembled WGS sequence"/>
</dbReference>
<reference evidence="3 4" key="1">
    <citation type="submission" date="2022-06" db="EMBL/GenBank/DDBJ databases">
        <title>Isolation of gut microbiota from human fecal samples.</title>
        <authorList>
            <person name="Pamer E.G."/>
            <person name="Barat B."/>
            <person name="Waligurski E."/>
            <person name="Medina S."/>
            <person name="Paddock L."/>
            <person name="Mostad J."/>
        </authorList>
    </citation>
    <scope>NUCLEOTIDE SEQUENCE [LARGE SCALE GENOMIC DNA]</scope>
    <source>
        <strain evidence="3 4">SL.3.17</strain>
    </source>
</reference>
<dbReference type="InterPro" id="IPR007685">
    <property type="entry name" value="RelA_SpoT"/>
</dbReference>
<evidence type="ECO:0000259" key="2">
    <source>
        <dbReference type="SMART" id="SM00954"/>
    </source>
</evidence>
<dbReference type="EMBL" id="JANFXK010000020">
    <property type="protein sequence ID" value="MCQ4638072.1"/>
    <property type="molecule type" value="Genomic_DNA"/>
</dbReference>
<dbReference type="PANTHER" id="PTHR47837:SF2">
    <property type="entry name" value="GTP PYROPHOSPHOKINASE YWAC"/>
    <property type="match status" value="1"/>
</dbReference>
<dbReference type="Gene3D" id="1.10.287.860">
    <property type="entry name" value="Nucleotidyltransferase"/>
    <property type="match status" value="1"/>
</dbReference>
<dbReference type="PANTHER" id="PTHR47837">
    <property type="entry name" value="GTP PYROPHOSPHOKINASE YJBM"/>
    <property type="match status" value="1"/>
</dbReference>
<gene>
    <name evidence="3" type="ORF">NE619_15145</name>
</gene>
<dbReference type="Pfam" id="PF04607">
    <property type="entry name" value="RelA_SpoT"/>
    <property type="match status" value="1"/>
</dbReference>
<sequence length="197" mass="23269">MDEFQDYVLLRNIYHAAIREVSTKLEILDDEFQVRYDYNPIHHMECRLKSPQSLFEKLERKGLDIRLESFYKITDIAGIRVICNYIDDVYAVASLLLQQDDIKLLRRSDYIKDPKESGYRSLHLVVQIPVFLSDRTELVPVEIQFRTIAMDTWASLEHELKYKRVGGITPQMEQELKDCAEAMAEVDRKMEQIHKDL</sequence>
<keyword evidence="4" id="KW-1185">Reference proteome</keyword>
<dbReference type="CDD" id="cd05399">
    <property type="entry name" value="NT_Rel-Spo_like"/>
    <property type="match status" value="1"/>
</dbReference>
<dbReference type="InterPro" id="IPR052366">
    <property type="entry name" value="GTP_Pyrophosphokinase"/>
</dbReference>
<evidence type="ECO:0000313" key="4">
    <source>
        <dbReference type="Proteomes" id="UP001524502"/>
    </source>
</evidence>
<protein>
    <submittedName>
        <fullName evidence="3">GTP pyrophosphokinase family protein</fullName>
    </submittedName>
</protein>
<feature type="domain" description="RelA/SpoT" evidence="2">
    <location>
        <begin position="46"/>
        <end position="168"/>
    </location>
</feature>
<accession>A0ABT1RSC5</accession>
<dbReference type="SUPFAM" id="SSF81301">
    <property type="entry name" value="Nucleotidyltransferase"/>
    <property type="match status" value="1"/>
</dbReference>
<proteinExistence type="predicted"/>
<comment type="pathway">
    <text evidence="1">Purine metabolism; ppGpp biosynthesis; ppGpp from GTP: step 1/2.</text>
</comment>
<name>A0ABT1RSC5_9FIRM</name>
<dbReference type="InterPro" id="IPR043519">
    <property type="entry name" value="NT_sf"/>
</dbReference>
<comment type="caution">
    <text evidence="3">The sequence shown here is derived from an EMBL/GenBank/DDBJ whole genome shotgun (WGS) entry which is preliminary data.</text>
</comment>
<evidence type="ECO:0000313" key="3">
    <source>
        <dbReference type="EMBL" id="MCQ4638072.1"/>
    </source>
</evidence>
<dbReference type="Gene3D" id="3.30.460.10">
    <property type="entry name" value="Beta Polymerase, domain 2"/>
    <property type="match status" value="1"/>
</dbReference>
<evidence type="ECO:0000256" key="1">
    <source>
        <dbReference type="ARBA" id="ARBA00004976"/>
    </source>
</evidence>
<organism evidence="3 4">
    <name type="scientific">Anaerovorax odorimutans</name>
    <dbReference type="NCBI Taxonomy" id="109327"/>
    <lineage>
        <taxon>Bacteria</taxon>
        <taxon>Bacillati</taxon>
        <taxon>Bacillota</taxon>
        <taxon>Clostridia</taxon>
        <taxon>Peptostreptococcales</taxon>
        <taxon>Anaerovoracaceae</taxon>
        <taxon>Anaerovorax</taxon>
    </lineage>
</organism>